<gene>
    <name evidence="1" type="ORF">CU041_02580</name>
</gene>
<dbReference type="Gene3D" id="3.90.470.20">
    <property type="entry name" value="4'-phosphopantetheinyl transferase domain"/>
    <property type="match status" value="1"/>
</dbReference>
<evidence type="ECO:0000313" key="2">
    <source>
        <dbReference type="Proteomes" id="UP000233365"/>
    </source>
</evidence>
<dbReference type="EMBL" id="PGTS01000001">
    <property type="protein sequence ID" value="PKR52498.1"/>
    <property type="molecule type" value="Genomic_DNA"/>
</dbReference>
<keyword evidence="2" id="KW-1185">Reference proteome</keyword>
<evidence type="ECO:0008006" key="3">
    <source>
        <dbReference type="Google" id="ProtNLM"/>
    </source>
</evidence>
<reference evidence="1 2" key="1">
    <citation type="submission" date="2017-11" db="EMBL/GenBank/DDBJ databases">
        <title>Biodiversity and function of Thalassospira species in the particle-attached aromatic-hydrocarbon-degrading consortia from the surface seawater of the China South Sea.</title>
        <authorList>
            <person name="Dong C."/>
            <person name="Liu R."/>
            <person name="Shao Z."/>
        </authorList>
    </citation>
    <scope>NUCLEOTIDE SEQUENCE [LARGE SCALE GENOMIC DNA]</scope>
    <source>
        <strain evidence="1 2">139Z-12</strain>
    </source>
</reference>
<sequence>MRLTVMFAESCVVQKLALTRDGTFGGFGAPDILKATIAIIDRQRLGPEEIESLASRYLHTHEQQRRLSFEFPQRRDSFTIGRLAAKLALKCHLDDVSPHDIAIGSGVFHQPIIMGTSVGCCELGVSISHSDEICVAVIHHKGHPIGVDVEQLAEADIVPVLSDVDASLRQQFFELSLNEHEAASILWCARESLGKVLATGMTVPPKLYEPTLVSEVGAGVRLNYKTFTQYQTQVMPIDKAWLAITLPAQTKIDFGWLEALSS</sequence>
<dbReference type="InterPro" id="IPR037143">
    <property type="entry name" value="4-PPantetheinyl_Trfase_dom_sf"/>
</dbReference>
<accession>A0ABX4RD16</accession>
<protein>
    <recommendedName>
        <fullName evidence="3">4'-phosphopantetheinyl transferase domain-containing protein</fullName>
    </recommendedName>
</protein>
<proteinExistence type="predicted"/>
<organism evidence="1 2">
    <name type="scientific">Thalassospira povalilytica</name>
    <dbReference type="NCBI Taxonomy" id="732237"/>
    <lineage>
        <taxon>Bacteria</taxon>
        <taxon>Pseudomonadati</taxon>
        <taxon>Pseudomonadota</taxon>
        <taxon>Alphaproteobacteria</taxon>
        <taxon>Rhodospirillales</taxon>
        <taxon>Thalassospiraceae</taxon>
        <taxon>Thalassospira</taxon>
    </lineage>
</organism>
<dbReference type="Proteomes" id="UP000233365">
    <property type="component" value="Unassembled WGS sequence"/>
</dbReference>
<comment type="caution">
    <text evidence="1">The sequence shown here is derived from an EMBL/GenBank/DDBJ whole genome shotgun (WGS) entry which is preliminary data.</text>
</comment>
<dbReference type="SUPFAM" id="SSF56214">
    <property type="entry name" value="4'-phosphopantetheinyl transferase"/>
    <property type="match status" value="2"/>
</dbReference>
<evidence type="ECO:0000313" key="1">
    <source>
        <dbReference type="EMBL" id="PKR52498.1"/>
    </source>
</evidence>
<name>A0ABX4RD16_9PROT</name>